<accession>A0A810PU88</accession>
<keyword evidence="2" id="KW-1185">Reference proteome</keyword>
<evidence type="ECO:0000313" key="2">
    <source>
        <dbReference type="Proteomes" id="UP000681343"/>
    </source>
</evidence>
<dbReference type="AlphaFoldDB" id="A0A810PU88"/>
<organism evidence="1 2">
    <name type="scientific">Vescimonas fastidiosa</name>
    <dbReference type="NCBI Taxonomy" id="2714353"/>
    <lineage>
        <taxon>Bacteria</taxon>
        <taxon>Bacillati</taxon>
        <taxon>Bacillota</taxon>
        <taxon>Clostridia</taxon>
        <taxon>Eubacteriales</taxon>
        <taxon>Oscillospiraceae</taxon>
        <taxon>Vescimonas</taxon>
    </lineage>
</organism>
<name>A0A810PU88_9FIRM</name>
<reference evidence="1" key="1">
    <citation type="submission" date="2020-09" db="EMBL/GenBank/DDBJ databases">
        <title>New species isolated from human feces.</title>
        <authorList>
            <person name="Kitahara M."/>
            <person name="Shigeno Y."/>
            <person name="Shime M."/>
            <person name="Matsumoto Y."/>
            <person name="Nakamura S."/>
            <person name="Motooka D."/>
            <person name="Fukuoka S."/>
            <person name="Nishikawa H."/>
            <person name="Benno Y."/>
        </authorList>
    </citation>
    <scope>NUCLEOTIDE SEQUENCE</scope>
    <source>
        <strain evidence="1">MM35</strain>
        <plasmid evidence="1">pMM35_01</plasmid>
    </source>
</reference>
<dbReference type="Proteomes" id="UP000681343">
    <property type="component" value="Plasmid pMM35_01"/>
</dbReference>
<proteinExistence type="predicted"/>
<sequence length="61" mass="7053">MKNPVDRCALRVYYANNKKQTKGESSMKQFGRSMMMMQMCMPMCMCMFSCAQNSHLLSQNA</sequence>
<dbReference type="EMBL" id="AP023416">
    <property type="protein sequence ID" value="BCK79350.1"/>
    <property type="molecule type" value="Genomic_DNA"/>
</dbReference>
<dbReference type="KEGG" id="vfa:MM35RIKEN_15420"/>
<keyword evidence="1" id="KW-0614">Plasmid</keyword>
<protein>
    <submittedName>
        <fullName evidence="1">Uncharacterized protein</fullName>
    </submittedName>
</protein>
<gene>
    <name evidence="1" type="ORF">MM35RIKEN_15420</name>
</gene>
<geneLocation type="plasmid" evidence="1 2">
    <name>pMM35_01</name>
</geneLocation>
<evidence type="ECO:0000313" key="1">
    <source>
        <dbReference type="EMBL" id="BCK79350.1"/>
    </source>
</evidence>